<reference evidence="1" key="1">
    <citation type="submission" date="2023-05" db="EMBL/GenBank/DDBJ databases">
        <title>Nepenthes gracilis genome sequencing.</title>
        <authorList>
            <person name="Fukushima K."/>
        </authorList>
    </citation>
    <scope>NUCLEOTIDE SEQUENCE</scope>
    <source>
        <strain evidence="1">SING2019-196</strain>
    </source>
</reference>
<evidence type="ECO:0000313" key="1">
    <source>
        <dbReference type="EMBL" id="GMH24839.1"/>
    </source>
</evidence>
<sequence>MPPSSGRRGIREVLVRSGVAAPCHRYEGVGLGKSPWLRSGVMGSSSHGSRSYLGALLSVEPQIIECAVLCYARSAMLVLMKGCCWIGNALLPGSSECRFFALYSAEAEVYSLEDRDAALVPVDARKLLPLSLGRQRCGVSMLAEIDAGICGGCDAVAFRIESSWQNAWATRESPGSKLP</sequence>
<organism evidence="1 2">
    <name type="scientific">Nepenthes gracilis</name>
    <name type="common">Slender pitcher plant</name>
    <dbReference type="NCBI Taxonomy" id="150966"/>
    <lineage>
        <taxon>Eukaryota</taxon>
        <taxon>Viridiplantae</taxon>
        <taxon>Streptophyta</taxon>
        <taxon>Embryophyta</taxon>
        <taxon>Tracheophyta</taxon>
        <taxon>Spermatophyta</taxon>
        <taxon>Magnoliopsida</taxon>
        <taxon>eudicotyledons</taxon>
        <taxon>Gunneridae</taxon>
        <taxon>Pentapetalae</taxon>
        <taxon>Caryophyllales</taxon>
        <taxon>Nepenthaceae</taxon>
        <taxon>Nepenthes</taxon>
    </lineage>
</organism>
<name>A0AAD3Y2B6_NEPGR</name>
<comment type="caution">
    <text evidence="1">The sequence shown here is derived from an EMBL/GenBank/DDBJ whole genome shotgun (WGS) entry which is preliminary data.</text>
</comment>
<accession>A0AAD3Y2B6</accession>
<protein>
    <submittedName>
        <fullName evidence="1">Uncharacterized protein</fullName>
    </submittedName>
</protein>
<keyword evidence="2" id="KW-1185">Reference proteome</keyword>
<dbReference type="AlphaFoldDB" id="A0AAD3Y2B6"/>
<gene>
    <name evidence="1" type="ORF">Nepgr_026682</name>
</gene>
<dbReference type="EMBL" id="BSYO01000028">
    <property type="protein sequence ID" value="GMH24839.1"/>
    <property type="molecule type" value="Genomic_DNA"/>
</dbReference>
<proteinExistence type="predicted"/>
<evidence type="ECO:0000313" key="2">
    <source>
        <dbReference type="Proteomes" id="UP001279734"/>
    </source>
</evidence>
<dbReference type="Proteomes" id="UP001279734">
    <property type="component" value="Unassembled WGS sequence"/>
</dbReference>